<dbReference type="InterPro" id="IPR036291">
    <property type="entry name" value="NAD(P)-bd_dom_sf"/>
</dbReference>
<evidence type="ECO:0000313" key="5">
    <source>
        <dbReference type="EMBL" id="JAG93444.1"/>
    </source>
</evidence>
<dbReference type="PANTHER" id="PTHR43490">
    <property type="entry name" value="(+)-NEOMENTHOL DEHYDROGENASE"/>
    <property type="match status" value="1"/>
</dbReference>
<name>A0A0D6QSL0_ARACU</name>
<dbReference type="Pfam" id="PF00106">
    <property type="entry name" value="adh_short"/>
    <property type="match status" value="2"/>
</dbReference>
<evidence type="ECO:0008006" key="6">
    <source>
        <dbReference type="Google" id="ProtNLM"/>
    </source>
</evidence>
<dbReference type="GO" id="GO:0016020">
    <property type="term" value="C:membrane"/>
    <property type="evidence" value="ECO:0007669"/>
    <property type="project" value="TreeGrafter"/>
</dbReference>
<sequence>MDNYGEGTKWWTHNVVAVVTGANRGIGLQTVRLLANQGLTVVLTARNHDSGLALANELGSPNVHFHQLDVQSDQSVSQLADWLLHKFNGIDILINNAAVNGLHIDWELWASRGINIRMLIDNPSFAEGVSEDYQSARTCVDINYFGTKRMVKAMLPLLKPSPFGSRIVNVSSRAGVLKHIGNEALRMKLADIENLREETIDAFINNYLDDFQSGQVEVKGWPVRIGSPYALSKIAVNAYTRLVARDFGRHPEHHHEVYVNCVHPGFVKTDMTDQEGDLTAAEAATFVARIALFPPGGPSGHFFDKEDITSF</sequence>
<reference evidence="5" key="1">
    <citation type="submission" date="2015-03" db="EMBL/GenBank/DDBJ databases">
        <title>A transcriptome of Araucaria cunninghamii, an australian fine timber species.</title>
        <authorList>
            <person name="Jing Yi C.J.Y."/>
            <person name="Yin San L.Y.S."/>
            <person name="Abdul Karim S.S."/>
            <person name="Wan Azmi N.N."/>
            <person name="Hercus R.R."/>
            <person name="Croft L.L."/>
        </authorList>
    </citation>
    <scope>NUCLEOTIDE SEQUENCE</scope>
    <source>
        <strain evidence="5">MI0301</strain>
        <tissue evidence="5">Leaf</tissue>
    </source>
</reference>
<dbReference type="PRINTS" id="PR00081">
    <property type="entry name" value="GDHRDH"/>
</dbReference>
<evidence type="ECO:0000256" key="2">
    <source>
        <dbReference type="ARBA" id="ARBA00022857"/>
    </source>
</evidence>
<proteinExistence type="inferred from homology"/>
<dbReference type="PANTHER" id="PTHR43490:SF73">
    <property type="entry name" value="OS07G0685800 PROTEIN"/>
    <property type="match status" value="1"/>
</dbReference>
<keyword evidence="3" id="KW-0560">Oxidoreductase</keyword>
<evidence type="ECO:0000256" key="3">
    <source>
        <dbReference type="ARBA" id="ARBA00023002"/>
    </source>
</evidence>
<evidence type="ECO:0000256" key="4">
    <source>
        <dbReference type="RuleBase" id="RU000363"/>
    </source>
</evidence>
<dbReference type="SUPFAM" id="SSF51735">
    <property type="entry name" value="NAD(P)-binding Rossmann-fold domains"/>
    <property type="match status" value="1"/>
</dbReference>
<dbReference type="Gene3D" id="3.40.50.720">
    <property type="entry name" value="NAD(P)-binding Rossmann-like Domain"/>
    <property type="match status" value="1"/>
</dbReference>
<dbReference type="EMBL" id="GCKF01046806">
    <property type="protein sequence ID" value="JAG93444.1"/>
    <property type="molecule type" value="Transcribed_RNA"/>
</dbReference>
<evidence type="ECO:0000256" key="1">
    <source>
        <dbReference type="ARBA" id="ARBA00006484"/>
    </source>
</evidence>
<organism evidence="5">
    <name type="scientific">Araucaria cunninghamii</name>
    <name type="common">Hoop pine</name>
    <name type="synonym">Moreton Bay pine</name>
    <dbReference type="NCBI Taxonomy" id="56994"/>
    <lineage>
        <taxon>Eukaryota</taxon>
        <taxon>Viridiplantae</taxon>
        <taxon>Streptophyta</taxon>
        <taxon>Embryophyta</taxon>
        <taxon>Tracheophyta</taxon>
        <taxon>Spermatophyta</taxon>
        <taxon>Pinopsida</taxon>
        <taxon>Pinidae</taxon>
        <taxon>Conifers II</taxon>
        <taxon>Araucariales</taxon>
        <taxon>Araucariaceae</taxon>
        <taxon>Araucaria</taxon>
    </lineage>
</organism>
<dbReference type="PRINTS" id="PR00080">
    <property type="entry name" value="SDRFAMILY"/>
</dbReference>
<accession>A0A0D6QSL0</accession>
<keyword evidence="2" id="KW-0521">NADP</keyword>
<protein>
    <recommendedName>
        <fullName evidence="6">(+)-neomenthol dehydrogenase</fullName>
    </recommendedName>
</protein>
<dbReference type="AlphaFoldDB" id="A0A0D6QSL0"/>
<comment type="similarity">
    <text evidence="1 4">Belongs to the short-chain dehydrogenases/reductases (SDR) family.</text>
</comment>
<dbReference type="GO" id="GO:0016491">
    <property type="term" value="F:oxidoreductase activity"/>
    <property type="evidence" value="ECO:0007669"/>
    <property type="project" value="UniProtKB-KW"/>
</dbReference>
<dbReference type="InterPro" id="IPR002347">
    <property type="entry name" value="SDR_fam"/>
</dbReference>